<keyword evidence="3" id="KW-1185">Reference proteome</keyword>
<evidence type="ECO:0000313" key="3">
    <source>
        <dbReference type="Proteomes" id="UP000682802"/>
    </source>
</evidence>
<proteinExistence type="predicted"/>
<reference evidence="2 3" key="1">
    <citation type="submission" date="2021-05" db="EMBL/GenBank/DDBJ databases">
        <title>Comparative genomic studies on the polysaccharide-degrading batcterial strains of the Flammeovirga genus.</title>
        <authorList>
            <person name="Zewei F."/>
            <person name="Zheng Z."/>
            <person name="Yu L."/>
            <person name="Ruyue G."/>
            <person name="Yanhong M."/>
            <person name="Yuanyuan C."/>
            <person name="Jingyan G."/>
            <person name="Wenjun H."/>
        </authorList>
    </citation>
    <scope>NUCLEOTIDE SEQUENCE [LARGE SCALE GENOMIC DNA]</scope>
    <source>
        <strain evidence="2 3">YS10</strain>
    </source>
</reference>
<evidence type="ECO:0000256" key="1">
    <source>
        <dbReference type="SAM" id="Phobius"/>
    </source>
</evidence>
<gene>
    <name evidence="2" type="ORF">KM029_01960</name>
</gene>
<dbReference type="RefSeq" id="WP_144075110.1">
    <property type="nucleotide sequence ID" value="NZ_CP076128.1"/>
</dbReference>
<organism evidence="2 3">
    <name type="scientific">Flammeovirga kamogawensis</name>
    <dbReference type="NCBI Taxonomy" id="373891"/>
    <lineage>
        <taxon>Bacteria</taxon>
        <taxon>Pseudomonadati</taxon>
        <taxon>Bacteroidota</taxon>
        <taxon>Cytophagia</taxon>
        <taxon>Cytophagales</taxon>
        <taxon>Flammeovirgaceae</taxon>
        <taxon>Flammeovirga</taxon>
    </lineage>
</organism>
<dbReference type="Proteomes" id="UP000682802">
    <property type="component" value="Chromosome 1"/>
</dbReference>
<dbReference type="EMBL" id="CP076128">
    <property type="protein sequence ID" value="QWG07728.1"/>
    <property type="molecule type" value="Genomic_DNA"/>
</dbReference>
<feature type="transmembrane region" description="Helical" evidence="1">
    <location>
        <begin position="6"/>
        <end position="24"/>
    </location>
</feature>
<accession>A0ABX8GWF6</accession>
<protein>
    <submittedName>
        <fullName evidence="2">DUF2939 domain-containing protein</fullName>
    </submittedName>
</protein>
<keyword evidence="1" id="KW-0812">Transmembrane</keyword>
<keyword evidence="1" id="KW-1133">Transmembrane helix</keyword>
<sequence length="198" mass="21738">MNKGLIIISSILITIAAIGGFFYLSKKNDPEMTFIKIKSSIDNKDLAAFNQLIDVDQVLNSVIDQYIDYSTKANNGELDISTGLIAFMRPSIISIIKEQIETSISQGQINIPKTVDGLSTEVLGLLTLAHGDGANFKGIKDQKIEGTQAELTLQIQLDGSDRVDDLIVKFRQKGDIWQIYDVKNLASLVESYVAVNGK</sequence>
<keyword evidence="1" id="KW-0472">Membrane</keyword>
<name>A0ABX8GWF6_9BACT</name>
<evidence type="ECO:0000313" key="2">
    <source>
        <dbReference type="EMBL" id="QWG07728.1"/>
    </source>
</evidence>